<gene>
    <name evidence="1" type="ORF">D6D85_02940</name>
</gene>
<dbReference type="PROSITE" id="PS01229">
    <property type="entry name" value="COF_2"/>
    <property type="match status" value="1"/>
</dbReference>
<proteinExistence type="predicted"/>
<organism evidence="1 2">
    <name type="scientific">Candidatus Methanodesulfokora washburnensis</name>
    <dbReference type="NCBI Taxonomy" id="2478471"/>
    <lineage>
        <taxon>Archaea</taxon>
        <taxon>Thermoproteota</taxon>
        <taxon>Candidatus Korarchaeia</taxon>
        <taxon>Candidatus Korarchaeia incertae sedis</taxon>
        <taxon>Candidatus Methanodesulfokora</taxon>
    </lineage>
</organism>
<dbReference type="NCBIfam" id="TIGR01484">
    <property type="entry name" value="HAD-SF-IIB"/>
    <property type="match status" value="1"/>
</dbReference>
<sequence length="255" mass="28142">MRTSQGIEVIFIDIDGCLTFGKGREVDINAIKDLKNLNKKSKEGKIYPKIALSSGRPQPYVEAFVQLLEVQVPSICENGGIIYDPVKDISFINPSISKEALDELRKLKTFFEENLPNLFPGAKMEPGKEVSISLNPPKGVDISLFYEKVKKEVEDRARHLYITRSKSAVDILPAGISKLSALIFVVKNMGLSLDKVCGIGDSINDIELLKNVGFPAVPANSEDEVKKIALYISPYENGRGVVDIVCKCVELNKRG</sequence>
<dbReference type="Gene3D" id="3.90.1070.10">
    <property type="match status" value="1"/>
</dbReference>
<dbReference type="InterPro" id="IPR006379">
    <property type="entry name" value="HAD-SF_hydro_IIB"/>
</dbReference>
<keyword evidence="2" id="KW-1185">Reference proteome</keyword>
<dbReference type="GO" id="GO:0016791">
    <property type="term" value="F:phosphatase activity"/>
    <property type="evidence" value="ECO:0007669"/>
    <property type="project" value="UniProtKB-ARBA"/>
</dbReference>
<dbReference type="Pfam" id="PF08282">
    <property type="entry name" value="Hydrolase_3"/>
    <property type="match status" value="2"/>
</dbReference>
<dbReference type="GO" id="GO:0000287">
    <property type="term" value="F:magnesium ion binding"/>
    <property type="evidence" value="ECO:0007669"/>
    <property type="project" value="TreeGrafter"/>
</dbReference>
<dbReference type="EMBL" id="RCOS01000041">
    <property type="protein sequence ID" value="RSN77172.1"/>
    <property type="molecule type" value="Genomic_DNA"/>
</dbReference>
<reference evidence="1 2" key="1">
    <citation type="submission" date="2018-10" db="EMBL/GenBank/DDBJ databases">
        <title>Co-occurring genomic capacity for anaerobic methane metabolism and dissimilatory sulfite reduction discovered in the Korarchaeota.</title>
        <authorList>
            <person name="Mckay L.J."/>
            <person name="Dlakic M."/>
            <person name="Fields M.W."/>
            <person name="Delmont T.O."/>
            <person name="Eren A.M."/>
            <person name="Jay Z.J."/>
            <person name="Klingelsmith K.B."/>
            <person name="Rusch D.B."/>
            <person name="Inskeep W.P."/>
        </authorList>
    </citation>
    <scope>NUCLEOTIDE SEQUENCE [LARGE SCALE GENOMIC DNA]</scope>
    <source>
        <strain evidence="1 2">MDKW</strain>
    </source>
</reference>
<keyword evidence="1" id="KW-0378">Hydrolase</keyword>
<name>A0A429GSZ9_9CREN</name>
<protein>
    <submittedName>
        <fullName evidence="1">HAD-IIB family hydrolase</fullName>
    </submittedName>
</protein>
<evidence type="ECO:0000313" key="1">
    <source>
        <dbReference type="EMBL" id="RSN77172.1"/>
    </source>
</evidence>
<dbReference type="PANTHER" id="PTHR10000:SF8">
    <property type="entry name" value="HAD SUPERFAMILY HYDROLASE-LIKE, TYPE 3"/>
    <property type="match status" value="1"/>
</dbReference>
<dbReference type="Proteomes" id="UP000277582">
    <property type="component" value="Unassembled WGS sequence"/>
</dbReference>
<dbReference type="PANTHER" id="PTHR10000">
    <property type="entry name" value="PHOSPHOSERINE PHOSPHATASE"/>
    <property type="match status" value="1"/>
</dbReference>
<dbReference type="InterPro" id="IPR023214">
    <property type="entry name" value="HAD_sf"/>
</dbReference>
<dbReference type="OrthoDB" id="120822at2157"/>
<dbReference type="RefSeq" id="WP_125670564.1">
    <property type="nucleotide sequence ID" value="NZ_RCOS01000041.1"/>
</dbReference>
<dbReference type="InterPro" id="IPR036412">
    <property type="entry name" value="HAD-like_sf"/>
</dbReference>
<dbReference type="GO" id="GO:0005829">
    <property type="term" value="C:cytosol"/>
    <property type="evidence" value="ECO:0007669"/>
    <property type="project" value="TreeGrafter"/>
</dbReference>
<dbReference type="AlphaFoldDB" id="A0A429GSZ9"/>
<accession>A0A429GSZ9</accession>
<evidence type="ECO:0000313" key="2">
    <source>
        <dbReference type="Proteomes" id="UP000277582"/>
    </source>
</evidence>
<dbReference type="SUPFAM" id="SSF56784">
    <property type="entry name" value="HAD-like"/>
    <property type="match status" value="1"/>
</dbReference>
<dbReference type="Gene3D" id="3.40.50.1000">
    <property type="entry name" value="HAD superfamily/HAD-like"/>
    <property type="match status" value="1"/>
</dbReference>
<comment type="caution">
    <text evidence="1">The sequence shown here is derived from an EMBL/GenBank/DDBJ whole genome shotgun (WGS) entry which is preliminary data.</text>
</comment>